<gene>
    <name evidence="1" type="ORF">HXX08_25225</name>
    <name evidence="2" type="ORF">OZ401_001920</name>
</gene>
<dbReference type="PROSITE" id="PS51257">
    <property type="entry name" value="PROKAR_LIPOPROTEIN"/>
    <property type="match status" value="1"/>
</dbReference>
<dbReference type="EMBL" id="JACATZ010000015">
    <property type="protein sequence ID" value="NWJ49173.1"/>
    <property type="molecule type" value="Genomic_DNA"/>
</dbReference>
<organism evidence="1 3">
    <name type="scientific">Candidatus Chlorohelix allophototropha</name>
    <dbReference type="NCBI Taxonomy" id="3003348"/>
    <lineage>
        <taxon>Bacteria</taxon>
        <taxon>Bacillati</taxon>
        <taxon>Chloroflexota</taxon>
        <taxon>Chloroflexia</taxon>
        <taxon>Candidatus Chloroheliales</taxon>
        <taxon>Candidatus Chloroheliaceae</taxon>
        <taxon>Candidatus Chlorohelix</taxon>
    </lineage>
</organism>
<dbReference type="Proteomes" id="UP001431572">
    <property type="component" value="Chromosome 1"/>
</dbReference>
<sequence length="283" mass="29592">MNKRIGFLVILVLFSSWIFVACGDDTTQELSIGTLQTESIISNDSKAISLDIAGGEIQLQGNSDTGLMGQLDYNIPQLKPQTDGIGSPSLKIHQNISGSKLPSNGLVNRWNLQFGGKEGLDFSAAIGNGSVIANTGNAQLSNFYAKVLNGSVDLNLEQPQTSLKQLSVEVGTGSISMKGLANTNSPAMNIKVGSGKITLDFSTGLNATYYAVAGVGNGDITFVVPSGLGIKVTATITTGNFSAPGFNRIGNQTIYTNAEYAKGGNVLNLDLRVSNGNIKALIK</sequence>
<evidence type="ECO:0000313" key="1">
    <source>
        <dbReference type="EMBL" id="NWJ49173.1"/>
    </source>
</evidence>
<reference evidence="1 3" key="1">
    <citation type="submission" date="2020-06" db="EMBL/GenBank/DDBJ databases">
        <title>Anoxygenic phototrophic Chloroflexota member uses a Type I reaction center.</title>
        <authorList>
            <person name="Tsuji J.M."/>
            <person name="Shaw N.A."/>
            <person name="Nagashima S."/>
            <person name="Venkiteswaran J."/>
            <person name="Schiff S.L."/>
            <person name="Hanada S."/>
            <person name="Tank M."/>
            <person name="Neufeld J.D."/>
        </authorList>
    </citation>
    <scope>NUCLEOTIDE SEQUENCE [LARGE SCALE GENOMIC DNA]</scope>
    <source>
        <strain evidence="1">L227-S17</strain>
    </source>
</reference>
<evidence type="ECO:0000313" key="4">
    <source>
        <dbReference type="Proteomes" id="UP001431572"/>
    </source>
</evidence>
<keyword evidence="4" id="KW-1185">Reference proteome</keyword>
<dbReference type="Proteomes" id="UP000521676">
    <property type="component" value="Unassembled WGS sequence"/>
</dbReference>
<accession>A0A8T7MAY0</accession>
<dbReference type="EMBL" id="CP128399">
    <property type="protein sequence ID" value="WJW66131.1"/>
    <property type="molecule type" value="Genomic_DNA"/>
</dbReference>
<evidence type="ECO:0000313" key="2">
    <source>
        <dbReference type="EMBL" id="WJW66131.1"/>
    </source>
</evidence>
<reference evidence="2" key="2">
    <citation type="journal article" date="2024" name="Nature">
        <title>Anoxygenic phototroph of the Chloroflexota uses a type I reaction centre.</title>
        <authorList>
            <person name="Tsuji J.M."/>
            <person name="Shaw N.A."/>
            <person name="Nagashima S."/>
            <person name="Venkiteswaran J.J."/>
            <person name="Schiff S.L."/>
            <person name="Watanabe T."/>
            <person name="Fukui M."/>
            <person name="Hanada S."/>
            <person name="Tank M."/>
            <person name="Neufeld J.D."/>
        </authorList>
    </citation>
    <scope>NUCLEOTIDE SEQUENCE</scope>
    <source>
        <strain evidence="2">L227-S17</strain>
    </source>
</reference>
<dbReference type="AlphaFoldDB" id="A0A8T7MAY0"/>
<evidence type="ECO:0000313" key="3">
    <source>
        <dbReference type="Proteomes" id="UP000521676"/>
    </source>
</evidence>
<proteinExistence type="predicted"/>
<dbReference type="RefSeq" id="WP_341468011.1">
    <property type="nucleotide sequence ID" value="NZ_CP128399.1"/>
</dbReference>
<name>A0A8T7MAY0_9CHLR</name>
<protein>
    <submittedName>
        <fullName evidence="1">DUF4097 family beta strand repeat protein</fullName>
    </submittedName>
</protein>